<dbReference type="AlphaFoldDB" id="A0A2P2P624"/>
<name>A0A2P2P624_RHIMU</name>
<reference evidence="1" key="1">
    <citation type="submission" date="2018-02" db="EMBL/GenBank/DDBJ databases">
        <title>Rhizophora mucronata_Transcriptome.</title>
        <authorList>
            <person name="Meera S.P."/>
            <person name="Sreeshan A."/>
            <person name="Augustine A."/>
        </authorList>
    </citation>
    <scope>NUCLEOTIDE SEQUENCE</scope>
    <source>
        <tissue evidence="1">Leaf</tissue>
    </source>
</reference>
<sequence length="34" mass="4043">MNAWCVNFVKKKSIWLLLCSLLKVIKLDSLESRY</sequence>
<dbReference type="EMBL" id="GGEC01069587">
    <property type="protein sequence ID" value="MBX50071.1"/>
    <property type="molecule type" value="Transcribed_RNA"/>
</dbReference>
<protein>
    <submittedName>
        <fullName evidence="1">Uncharacterized protein</fullName>
    </submittedName>
</protein>
<evidence type="ECO:0000313" key="1">
    <source>
        <dbReference type="EMBL" id="MBX50071.1"/>
    </source>
</evidence>
<accession>A0A2P2P624</accession>
<proteinExistence type="predicted"/>
<organism evidence="1">
    <name type="scientific">Rhizophora mucronata</name>
    <name type="common">Asiatic mangrove</name>
    <dbReference type="NCBI Taxonomy" id="61149"/>
    <lineage>
        <taxon>Eukaryota</taxon>
        <taxon>Viridiplantae</taxon>
        <taxon>Streptophyta</taxon>
        <taxon>Embryophyta</taxon>
        <taxon>Tracheophyta</taxon>
        <taxon>Spermatophyta</taxon>
        <taxon>Magnoliopsida</taxon>
        <taxon>eudicotyledons</taxon>
        <taxon>Gunneridae</taxon>
        <taxon>Pentapetalae</taxon>
        <taxon>rosids</taxon>
        <taxon>fabids</taxon>
        <taxon>Malpighiales</taxon>
        <taxon>Rhizophoraceae</taxon>
        <taxon>Rhizophora</taxon>
    </lineage>
</organism>